<proteinExistence type="predicted"/>
<sequence>IQPYVESVVERANITIQDKSVPHGKQIIILDHYAGRVWDKRHWGAWQLYGHSHSTLPDEPDALAIDVGVDAIAKRYAVDGVINPQDYRPICYEEVKVIMENKTNLPVDHHK</sequence>
<dbReference type="Gene3D" id="3.60.21.10">
    <property type="match status" value="1"/>
</dbReference>
<reference evidence="1" key="1">
    <citation type="journal article" date="2015" name="Nature">
        <title>Complex archaea that bridge the gap between prokaryotes and eukaryotes.</title>
        <authorList>
            <person name="Spang A."/>
            <person name="Saw J.H."/>
            <person name="Jorgensen S.L."/>
            <person name="Zaremba-Niedzwiedzka K."/>
            <person name="Martijn J."/>
            <person name="Lind A.E."/>
            <person name="van Eijk R."/>
            <person name="Schleper C."/>
            <person name="Guy L."/>
            <person name="Ettema T.J."/>
        </authorList>
    </citation>
    <scope>NUCLEOTIDE SEQUENCE</scope>
</reference>
<accession>A0A0F9E576</accession>
<gene>
    <name evidence="1" type="ORF">LCGC14_2468100</name>
</gene>
<dbReference type="InterPro" id="IPR029052">
    <property type="entry name" value="Metallo-depent_PP-like"/>
</dbReference>
<dbReference type="EMBL" id="LAZR01038585">
    <property type="protein sequence ID" value="KKL19173.1"/>
    <property type="molecule type" value="Genomic_DNA"/>
</dbReference>
<evidence type="ECO:0000313" key="1">
    <source>
        <dbReference type="EMBL" id="KKL19173.1"/>
    </source>
</evidence>
<feature type="non-terminal residue" evidence="1">
    <location>
        <position position="1"/>
    </location>
</feature>
<name>A0A0F9E576_9ZZZZ</name>
<dbReference type="AlphaFoldDB" id="A0A0F9E576"/>
<protein>
    <submittedName>
        <fullName evidence="1">Uncharacterized protein</fullName>
    </submittedName>
</protein>
<organism evidence="1">
    <name type="scientific">marine sediment metagenome</name>
    <dbReference type="NCBI Taxonomy" id="412755"/>
    <lineage>
        <taxon>unclassified sequences</taxon>
        <taxon>metagenomes</taxon>
        <taxon>ecological metagenomes</taxon>
    </lineage>
</organism>
<comment type="caution">
    <text evidence="1">The sequence shown here is derived from an EMBL/GenBank/DDBJ whole genome shotgun (WGS) entry which is preliminary data.</text>
</comment>